<dbReference type="AlphaFoldDB" id="A0A1E4TEG3"/>
<sequence length="319" mass="35158">MASQARSPERNRLRPFTERINGVVPVKVGKSPGKVSPSKQTEFDYVPGLGPLPVSQIPNRMRYIQGWKTSPDRISPSRSNVRQVPGLESPPSRGPFRSAVTPVRKLGGRPVETSTAMFDKSIPKFPIPNVSNLSLNSSKRSPGRNTAAGSPSKAVRFADDKPEPEPEPELVKPLTGLRVFVDVSSSRNNEACSIVKTKLKELGATVQDNLDEVPTHIVFRKGNNDTVEYASDNKAVHFVSIHWVLECMNTLARAKERNFSMRSMIKSLAIPSHQAELLPQSQQEESNPIVRARKQSLKHKPIISSPLAHVAESDDEHGT</sequence>
<feature type="compositionally biased region" description="Basic residues" evidence="1">
    <location>
        <begin position="291"/>
        <end position="301"/>
    </location>
</feature>
<feature type="compositionally biased region" description="Polar residues" evidence="1">
    <location>
        <begin position="129"/>
        <end position="149"/>
    </location>
</feature>
<reference evidence="4" key="1">
    <citation type="submission" date="2016-02" db="EMBL/GenBank/DDBJ databases">
        <title>Comparative genomics of biotechnologically important yeasts.</title>
        <authorList>
            <consortium name="DOE Joint Genome Institute"/>
            <person name="Riley R."/>
            <person name="Haridas S."/>
            <person name="Wolfe K.H."/>
            <person name="Lopes M.R."/>
            <person name="Hittinger C.T."/>
            <person name="Goker M."/>
            <person name="Salamov A."/>
            <person name="Wisecaver J."/>
            <person name="Long T.M."/>
            <person name="Aerts A.L."/>
            <person name="Barry K."/>
            <person name="Choi C."/>
            <person name="Clum A."/>
            <person name="Coughlan A.Y."/>
            <person name="Deshpande S."/>
            <person name="Douglass A.P."/>
            <person name="Hanson S.J."/>
            <person name="Klenk H.-P."/>
            <person name="Labutti K."/>
            <person name="Lapidus A."/>
            <person name="Lindquist E."/>
            <person name="Lipzen A."/>
            <person name="Meier-Kolthoff J.P."/>
            <person name="Ohm R.A."/>
            <person name="Otillar R.P."/>
            <person name="Pangilinan J."/>
            <person name="Peng Y."/>
            <person name="Rokas A."/>
            <person name="Rosa C.A."/>
            <person name="Scheuner C."/>
            <person name="Sibirny A.A."/>
            <person name="Slot J.C."/>
            <person name="Stielow J.B."/>
            <person name="Sun H."/>
            <person name="Kurtzman C.P."/>
            <person name="Blackwell M."/>
            <person name="Jeffries T.W."/>
            <person name="Grigoriev I.V."/>
        </authorList>
    </citation>
    <scope>NUCLEOTIDE SEQUENCE [LARGE SCALE GENOMIC DNA]</scope>
    <source>
        <strain evidence="4">NRRL Y-17796</strain>
    </source>
</reference>
<dbReference type="CDD" id="cd17716">
    <property type="entry name" value="BRCT_microcephalin_rpt1"/>
    <property type="match status" value="1"/>
</dbReference>
<dbReference type="Gene3D" id="3.40.50.10190">
    <property type="entry name" value="BRCT domain"/>
    <property type="match status" value="1"/>
</dbReference>
<gene>
    <name evidence="3" type="ORF">CANCADRAFT_31209</name>
</gene>
<feature type="region of interest" description="Disordered" evidence="1">
    <location>
        <begin position="129"/>
        <end position="168"/>
    </location>
</feature>
<feature type="domain" description="BRCT" evidence="2">
    <location>
        <begin position="169"/>
        <end position="261"/>
    </location>
</feature>
<keyword evidence="4" id="KW-1185">Reference proteome</keyword>
<feature type="region of interest" description="Disordered" evidence="1">
    <location>
        <begin position="276"/>
        <end position="319"/>
    </location>
</feature>
<name>A0A1E4TEG3_9ASCO</name>
<organism evidence="3 4">
    <name type="scientific">Tortispora caseinolytica NRRL Y-17796</name>
    <dbReference type="NCBI Taxonomy" id="767744"/>
    <lineage>
        <taxon>Eukaryota</taxon>
        <taxon>Fungi</taxon>
        <taxon>Dikarya</taxon>
        <taxon>Ascomycota</taxon>
        <taxon>Saccharomycotina</taxon>
        <taxon>Trigonopsidomycetes</taxon>
        <taxon>Trigonopsidales</taxon>
        <taxon>Trigonopsidaceae</taxon>
        <taxon>Tortispora</taxon>
    </lineage>
</organism>
<dbReference type="PROSITE" id="PS50172">
    <property type="entry name" value="BRCT"/>
    <property type="match status" value="1"/>
</dbReference>
<dbReference type="InterPro" id="IPR001357">
    <property type="entry name" value="BRCT_dom"/>
</dbReference>
<dbReference type="SUPFAM" id="SSF52113">
    <property type="entry name" value="BRCT domain"/>
    <property type="match status" value="1"/>
</dbReference>
<protein>
    <recommendedName>
        <fullName evidence="2">BRCT domain-containing protein</fullName>
    </recommendedName>
</protein>
<accession>A0A1E4TEG3</accession>
<dbReference type="Pfam" id="PF00533">
    <property type="entry name" value="BRCT"/>
    <property type="match status" value="1"/>
</dbReference>
<dbReference type="EMBL" id="KV453842">
    <property type="protein sequence ID" value="ODV90162.1"/>
    <property type="molecule type" value="Genomic_DNA"/>
</dbReference>
<proteinExistence type="predicted"/>
<dbReference type="OrthoDB" id="2384350at2759"/>
<evidence type="ECO:0000259" key="2">
    <source>
        <dbReference type="PROSITE" id="PS50172"/>
    </source>
</evidence>
<dbReference type="InterPro" id="IPR036420">
    <property type="entry name" value="BRCT_dom_sf"/>
</dbReference>
<evidence type="ECO:0000313" key="3">
    <source>
        <dbReference type="EMBL" id="ODV90162.1"/>
    </source>
</evidence>
<dbReference type="Proteomes" id="UP000095023">
    <property type="component" value="Unassembled WGS sequence"/>
</dbReference>
<evidence type="ECO:0000313" key="4">
    <source>
        <dbReference type="Proteomes" id="UP000095023"/>
    </source>
</evidence>
<feature type="region of interest" description="Disordered" evidence="1">
    <location>
        <begin position="68"/>
        <end position="100"/>
    </location>
</feature>
<evidence type="ECO:0000256" key="1">
    <source>
        <dbReference type="SAM" id="MobiDB-lite"/>
    </source>
</evidence>